<organism evidence="12 13">
    <name type="scientific">Mixta hanseatica</name>
    <dbReference type="NCBI Taxonomy" id="2872648"/>
    <lineage>
        <taxon>Bacteria</taxon>
        <taxon>Pseudomonadati</taxon>
        <taxon>Pseudomonadota</taxon>
        <taxon>Gammaproteobacteria</taxon>
        <taxon>Enterobacterales</taxon>
        <taxon>Erwiniaceae</taxon>
        <taxon>Mixta</taxon>
    </lineage>
</organism>
<dbReference type="SUPFAM" id="SSF103473">
    <property type="entry name" value="MFS general substrate transporter"/>
    <property type="match status" value="1"/>
</dbReference>
<dbReference type="NCBIfam" id="TIGR00883">
    <property type="entry name" value="2A0106"/>
    <property type="match status" value="1"/>
</dbReference>
<gene>
    <name evidence="12" type="ORF">K6958_18780</name>
</gene>
<dbReference type="CDD" id="cd17368">
    <property type="entry name" value="MFS_CitA"/>
    <property type="match status" value="1"/>
</dbReference>
<evidence type="ECO:0000256" key="1">
    <source>
        <dbReference type="ARBA" id="ARBA00004429"/>
    </source>
</evidence>
<keyword evidence="4" id="KW-1003">Cell membrane</keyword>
<dbReference type="PANTHER" id="PTHR43528:SF6">
    <property type="entry name" value="CITRATE-PROTON SYMPORTER"/>
    <property type="match status" value="1"/>
</dbReference>
<dbReference type="InterPro" id="IPR005829">
    <property type="entry name" value="Sugar_transporter_CS"/>
</dbReference>
<keyword evidence="8 10" id="KW-1133">Transmembrane helix</keyword>
<dbReference type="InterPro" id="IPR036259">
    <property type="entry name" value="MFS_trans_sf"/>
</dbReference>
<sequence>MQTSLPHALTSRERFGAIFRVTSGNFLEQFDFFLFGFYATYIAHTFFPASSEFASLMMTFAVFGAGFLMRPVGAIVLGAYIDKVGRRKGLIVTLSIMATGTFLIVLIPSWQSIGLWAPLMVLIGRLLQGFSAGAELGGVSVYLAEIATPGRKGFYTSWQSGSQQIAIMVAAGMGFALNAMLEETAIREWGWRIPFLFGCLIVPFIFILRRRLEETEEFKSRRNHPDMSHVFKTLLNNWPVVLAGMLMVSMTTTAFYLITVYAPTFGKKVLMLSASDSLLVTLFVAISNFFWLPIGGALSDRFGRKPVLVAMALLALTTSWPVLHLLASAPGFSMMLGVLLWLSFIYGLYNGAMIPALTEIMPGEVRVAGFSLAYSLATAVFGGFTPIMSTGLIELTGDKASPGYWMSFAAICALLATLFLYRRSAIRFQHVRKSLS</sequence>
<evidence type="ECO:0000256" key="6">
    <source>
        <dbReference type="ARBA" id="ARBA00022692"/>
    </source>
</evidence>
<feature type="transmembrane region" description="Helical" evidence="10">
    <location>
        <begin position="30"/>
        <end position="47"/>
    </location>
</feature>
<dbReference type="PANTHER" id="PTHR43528">
    <property type="entry name" value="ALPHA-KETOGLUTARATE PERMEASE"/>
    <property type="match status" value="1"/>
</dbReference>
<feature type="transmembrane region" description="Helical" evidence="10">
    <location>
        <begin position="404"/>
        <end position="421"/>
    </location>
</feature>
<dbReference type="EMBL" id="CP082904">
    <property type="protein sequence ID" value="UQY43865.1"/>
    <property type="molecule type" value="Genomic_DNA"/>
</dbReference>
<dbReference type="PROSITE" id="PS00217">
    <property type="entry name" value="SUGAR_TRANSPORT_2"/>
    <property type="match status" value="1"/>
</dbReference>
<feature type="domain" description="Major facilitator superfamily (MFS) profile" evidence="11">
    <location>
        <begin position="17"/>
        <end position="425"/>
    </location>
</feature>
<feature type="transmembrane region" description="Helical" evidence="10">
    <location>
        <begin position="307"/>
        <end position="326"/>
    </location>
</feature>
<comment type="subcellular location">
    <subcellularLocation>
        <location evidence="1">Cell inner membrane</location>
        <topology evidence="1">Multi-pass membrane protein</topology>
    </subcellularLocation>
</comment>
<feature type="transmembrane region" description="Helical" evidence="10">
    <location>
        <begin position="53"/>
        <end position="77"/>
    </location>
</feature>
<feature type="transmembrane region" description="Helical" evidence="10">
    <location>
        <begin position="165"/>
        <end position="181"/>
    </location>
</feature>
<dbReference type="Proteomes" id="UP001056635">
    <property type="component" value="Chromosome"/>
</dbReference>
<dbReference type="PROSITE" id="PS00216">
    <property type="entry name" value="SUGAR_TRANSPORT_1"/>
    <property type="match status" value="2"/>
</dbReference>
<evidence type="ECO:0000256" key="3">
    <source>
        <dbReference type="ARBA" id="ARBA00022448"/>
    </source>
</evidence>
<dbReference type="PROSITE" id="PS50850">
    <property type="entry name" value="MFS"/>
    <property type="match status" value="1"/>
</dbReference>
<evidence type="ECO:0000256" key="4">
    <source>
        <dbReference type="ARBA" id="ARBA00022475"/>
    </source>
</evidence>
<evidence type="ECO:0000256" key="10">
    <source>
        <dbReference type="SAM" id="Phobius"/>
    </source>
</evidence>
<reference evidence="12" key="1">
    <citation type="submission" date="2021-09" db="EMBL/GenBank/DDBJ databases">
        <title>First case of bloodstream infection caused by Mixta hanseatica sp. nov., a member of the Erwiniaceae family.</title>
        <authorList>
            <person name="Both A."/>
            <person name="Huang J."/>
            <person name="Wenzel P."/>
            <person name="Aepfelbacher M."/>
            <person name="Rohde H."/>
            <person name="Christner M."/>
            <person name="Hentschke M."/>
        </authorList>
    </citation>
    <scope>NUCLEOTIDE SEQUENCE</scope>
    <source>
        <strain evidence="12">X22927</strain>
    </source>
</reference>
<protein>
    <submittedName>
        <fullName evidence="12">MFS transporter</fullName>
    </submittedName>
</protein>
<keyword evidence="6 10" id="KW-0812">Transmembrane</keyword>
<keyword evidence="3" id="KW-0813">Transport</keyword>
<feature type="transmembrane region" description="Helical" evidence="10">
    <location>
        <begin position="332"/>
        <end position="353"/>
    </location>
</feature>
<proteinExistence type="inferred from homology"/>
<dbReference type="NCBIfam" id="NF011656">
    <property type="entry name" value="PRK15075.1"/>
    <property type="match status" value="1"/>
</dbReference>
<evidence type="ECO:0000259" key="11">
    <source>
        <dbReference type="PROSITE" id="PS50850"/>
    </source>
</evidence>
<evidence type="ECO:0000256" key="2">
    <source>
        <dbReference type="ARBA" id="ARBA00008240"/>
    </source>
</evidence>
<feature type="transmembrane region" description="Helical" evidence="10">
    <location>
        <begin position="233"/>
        <end position="258"/>
    </location>
</feature>
<dbReference type="InterPro" id="IPR051084">
    <property type="entry name" value="H+-coupled_symporters"/>
</dbReference>
<feature type="transmembrane region" description="Helical" evidence="10">
    <location>
        <begin position="365"/>
        <end position="384"/>
    </location>
</feature>
<dbReference type="Pfam" id="PF07690">
    <property type="entry name" value="MFS_1"/>
    <property type="match status" value="1"/>
</dbReference>
<name>A0ABY4R7Q3_9GAMM</name>
<keyword evidence="5" id="KW-0997">Cell inner membrane</keyword>
<feature type="transmembrane region" description="Helical" evidence="10">
    <location>
        <begin position="278"/>
        <end position="295"/>
    </location>
</feature>
<dbReference type="InterPro" id="IPR004736">
    <property type="entry name" value="MHS_symport"/>
</dbReference>
<keyword evidence="13" id="KW-1185">Reference proteome</keyword>
<accession>A0ABY4R7Q3</accession>
<feature type="transmembrane region" description="Helical" evidence="10">
    <location>
        <begin position="122"/>
        <end position="144"/>
    </location>
</feature>
<keyword evidence="7" id="KW-0769">Symport</keyword>
<feature type="transmembrane region" description="Helical" evidence="10">
    <location>
        <begin position="89"/>
        <end position="110"/>
    </location>
</feature>
<evidence type="ECO:0000256" key="8">
    <source>
        <dbReference type="ARBA" id="ARBA00022989"/>
    </source>
</evidence>
<evidence type="ECO:0000256" key="7">
    <source>
        <dbReference type="ARBA" id="ARBA00022847"/>
    </source>
</evidence>
<evidence type="ECO:0000313" key="12">
    <source>
        <dbReference type="EMBL" id="UQY43865.1"/>
    </source>
</evidence>
<dbReference type="InterPro" id="IPR020846">
    <property type="entry name" value="MFS_dom"/>
</dbReference>
<feature type="transmembrane region" description="Helical" evidence="10">
    <location>
        <begin position="193"/>
        <end position="212"/>
    </location>
</feature>
<dbReference type="Gene3D" id="1.20.1250.20">
    <property type="entry name" value="MFS general substrate transporter like domains"/>
    <property type="match status" value="2"/>
</dbReference>
<evidence type="ECO:0000313" key="13">
    <source>
        <dbReference type="Proteomes" id="UP001056635"/>
    </source>
</evidence>
<dbReference type="InterPro" id="IPR011701">
    <property type="entry name" value="MFS"/>
</dbReference>
<evidence type="ECO:0000256" key="9">
    <source>
        <dbReference type="ARBA" id="ARBA00023136"/>
    </source>
</evidence>
<evidence type="ECO:0000256" key="5">
    <source>
        <dbReference type="ARBA" id="ARBA00022519"/>
    </source>
</evidence>
<comment type="similarity">
    <text evidence="2">Belongs to the major facilitator superfamily. Metabolite:H+ Symporter (MHS) family (TC 2.A.1.6) family.</text>
</comment>
<dbReference type="RefSeq" id="WP_249892523.1">
    <property type="nucleotide sequence ID" value="NZ_CP082904.1"/>
</dbReference>
<keyword evidence="9 10" id="KW-0472">Membrane</keyword>